<evidence type="ECO:0000313" key="2">
    <source>
        <dbReference type="EMBL" id="MBB6004152.1"/>
    </source>
</evidence>
<evidence type="ECO:0000256" key="1">
    <source>
        <dbReference type="SAM" id="SignalP"/>
    </source>
</evidence>
<reference evidence="2 3" key="1">
    <citation type="submission" date="2020-08" db="EMBL/GenBank/DDBJ databases">
        <title>Functional genomics of gut bacteria from endangered species of beetles.</title>
        <authorList>
            <person name="Carlos-Shanley C."/>
        </authorList>
    </citation>
    <scope>NUCLEOTIDE SEQUENCE [LARGE SCALE GENOMIC DNA]</scope>
    <source>
        <strain evidence="2 3">S00070</strain>
    </source>
</reference>
<feature type="signal peptide" evidence="1">
    <location>
        <begin position="1"/>
        <end position="22"/>
    </location>
</feature>
<name>A0A841EKR2_9BACT</name>
<organism evidence="2 3">
    <name type="scientific">Arcicella rosea</name>
    <dbReference type="NCBI Taxonomy" id="502909"/>
    <lineage>
        <taxon>Bacteria</taxon>
        <taxon>Pseudomonadati</taxon>
        <taxon>Bacteroidota</taxon>
        <taxon>Cytophagia</taxon>
        <taxon>Cytophagales</taxon>
        <taxon>Flectobacillaceae</taxon>
        <taxon>Arcicella</taxon>
    </lineage>
</organism>
<comment type="caution">
    <text evidence="2">The sequence shown here is derived from an EMBL/GenBank/DDBJ whole genome shotgun (WGS) entry which is preliminary data.</text>
</comment>
<dbReference type="Proteomes" id="UP000524404">
    <property type="component" value="Unassembled WGS sequence"/>
</dbReference>
<feature type="chain" id="PRO_5032520678" description="Type 1 periplasmic binding fold superfamily protein" evidence="1">
    <location>
        <begin position="23"/>
        <end position="183"/>
    </location>
</feature>
<proteinExistence type="predicted"/>
<keyword evidence="1" id="KW-0732">Signal</keyword>
<protein>
    <recommendedName>
        <fullName evidence="4">Type 1 periplasmic binding fold superfamily protein</fullName>
    </recommendedName>
</protein>
<sequence length="183" mass="19790">MKLTKRLLLTPMLAMVLLSACKKDEPIPQEDNENLTTVSLKFTENGVTKTFSFKDLDGTGGNAPTIDKIALEANKTYTLSVAILDETKSPVENVTEEIEEQKDEHLFEYISTPASLLTISGKDKDSRGFDVGLTATVKTSAAGTGKLQVVLHHQPPVNGTPIKNGSFTVGSTDFDGTFEVDVK</sequence>
<evidence type="ECO:0008006" key="4">
    <source>
        <dbReference type="Google" id="ProtNLM"/>
    </source>
</evidence>
<dbReference type="PROSITE" id="PS51257">
    <property type="entry name" value="PROKAR_LIPOPROTEIN"/>
    <property type="match status" value="1"/>
</dbReference>
<keyword evidence="3" id="KW-1185">Reference proteome</keyword>
<evidence type="ECO:0000313" key="3">
    <source>
        <dbReference type="Proteomes" id="UP000524404"/>
    </source>
</evidence>
<dbReference type="EMBL" id="JACHKT010000020">
    <property type="protein sequence ID" value="MBB6004152.1"/>
    <property type="molecule type" value="Genomic_DNA"/>
</dbReference>
<dbReference type="AlphaFoldDB" id="A0A841EKR2"/>
<gene>
    <name evidence="2" type="ORF">HNP25_002815</name>
</gene>
<dbReference type="RefSeq" id="WP_184134985.1">
    <property type="nucleotide sequence ID" value="NZ_JACHKT010000020.1"/>
</dbReference>
<accession>A0A841EKR2</accession>